<proteinExistence type="predicted"/>
<reference evidence="1 2" key="1">
    <citation type="submission" date="2019-09" db="EMBL/GenBank/DDBJ databases">
        <authorList>
            <person name="Chandra G."/>
            <person name="Truman W A."/>
        </authorList>
    </citation>
    <scope>NUCLEOTIDE SEQUENCE [LARGE SCALE GENOMIC DNA]</scope>
    <source>
        <strain evidence="1">PS723</strain>
    </source>
</reference>
<dbReference type="AlphaFoldDB" id="A0A5E7ABA1"/>
<accession>A0A5E7ABA1</accession>
<protein>
    <submittedName>
        <fullName evidence="1">Uncharacterized protein</fullName>
    </submittedName>
</protein>
<organism evidence="1 2">
    <name type="scientific">Pseudomonas fluorescens</name>
    <dbReference type="NCBI Taxonomy" id="294"/>
    <lineage>
        <taxon>Bacteria</taxon>
        <taxon>Pseudomonadati</taxon>
        <taxon>Pseudomonadota</taxon>
        <taxon>Gammaproteobacteria</taxon>
        <taxon>Pseudomonadales</taxon>
        <taxon>Pseudomonadaceae</taxon>
        <taxon>Pseudomonas</taxon>
    </lineage>
</organism>
<name>A0A5E7ABA1_PSEFL</name>
<sequence length="123" mass="13385">MDSFLSELLKLKENALVSHPSGSLSFGTIPEMPAFALPGGEIYLRVGVHKGENRGFGIRHIWAAHRSDLLKYGCDGIDDVAAHVARMIVRGAPIYCEFRELRGESSFGGHEDACWLSGVGAEK</sequence>
<dbReference type="EMBL" id="CABVHY010000003">
    <property type="protein sequence ID" value="VVN76572.1"/>
    <property type="molecule type" value="Genomic_DNA"/>
</dbReference>
<evidence type="ECO:0000313" key="1">
    <source>
        <dbReference type="EMBL" id="VVN76572.1"/>
    </source>
</evidence>
<gene>
    <name evidence="1" type="ORF">PS723_00762</name>
</gene>
<evidence type="ECO:0000313" key="2">
    <source>
        <dbReference type="Proteomes" id="UP000379480"/>
    </source>
</evidence>
<dbReference type="Proteomes" id="UP000379480">
    <property type="component" value="Unassembled WGS sequence"/>
</dbReference>